<feature type="compositionally biased region" description="Low complexity" evidence="1">
    <location>
        <begin position="534"/>
        <end position="544"/>
    </location>
</feature>
<feature type="region of interest" description="Disordered" evidence="1">
    <location>
        <begin position="405"/>
        <end position="424"/>
    </location>
</feature>
<feature type="compositionally biased region" description="Low complexity" evidence="1">
    <location>
        <begin position="13"/>
        <end position="42"/>
    </location>
</feature>
<keyword evidence="3" id="KW-1185">Reference proteome</keyword>
<feature type="region of interest" description="Disordered" evidence="1">
    <location>
        <begin position="353"/>
        <end position="398"/>
    </location>
</feature>
<name>A0A164U5W2_9AGAM</name>
<feature type="compositionally biased region" description="Low complexity" evidence="1">
    <location>
        <begin position="430"/>
        <end position="450"/>
    </location>
</feature>
<dbReference type="Proteomes" id="UP000076722">
    <property type="component" value="Unassembled WGS sequence"/>
</dbReference>
<feature type="compositionally biased region" description="Polar residues" evidence="1">
    <location>
        <begin position="231"/>
        <end position="251"/>
    </location>
</feature>
<proteinExistence type="predicted"/>
<protein>
    <submittedName>
        <fullName evidence="2">Uncharacterized protein</fullName>
    </submittedName>
</protein>
<feature type="compositionally biased region" description="Polar residues" evidence="1">
    <location>
        <begin position="47"/>
        <end position="80"/>
    </location>
</feature>
<feature type="region of interest" description="Disordered" evidence="1">
    <location>
        <begin position="465"/>
        <end position="544"/>
    </location>
</feature>
<accession>A0A164U5W2</accession>
<feature type="compositionally biased region" description="Polar residues" evidence="1">
    <location>
        <begin position="177"/>
        <end position="188"/>
    </location>
</feature>
<feature type="region of interest" description="Disordered" evidence="1">
    <location>
        <begin position="1"/>
        <end position="91"/>
    </location>
</feature>
<evidence type="ECO:0000313" key="3">
    <source>
        <dbReference type="Proteomes" id="UP000076722"/>
    </source>
</evidence>
<feature type="region of interest" description="Disordered" evidence="1">
    <location>
        <begin position="429"/>
        <end position="450"/>
    </location>
</feature>
<evidence type="ECO:0000256" key="1">
    <source>
        <dbReference type="SAM" id="MobiDB-lite"/>
    </source>
</evidence>
<feature type="region of interest" description="Disordered" evidence="1">
    <location>
        <begin position="218"/>
        <end position="267"/>
    </location>
</feature>
<dbReference type="OrthoDB" id="3120662at2759"/>
<sequence length="583" mass="63076">MSPSLPVGKKPVSSSRSSPSLNGINSISPRSIPPSHSYPSPHLDIINPSSYLQPPSASATSSNGGPSHSRLNGFAQTNGGPRSDYSRASTAADLAEHFRDLDMPNHDDPHHMYRVRGPSPTASSVYTAGGDRVAASLSQNGGDQAWEAMDVTPYTQSTVYGYSDGVQPMDVHPSPVASRNSSSATTTQKSGKFGGLSFGGKKSKWGLASMFGHHEKIHQQNPLPPVDELNVASSSSTPSLKRTQSSSTDSRSLPEMSPTGPTPSVVVTPILDPKQVKEEAKRVQKEAEKQRRIMLQKKQRDQARAVMQKRSLVLQQTGTMTDLDWIDRKRTGVERTEKGKQPMYSYSSTIDAAGARFGGEGNPEPSRRNPDQDEHRHKARRRDLDDDHSIGSSDVQSSRVSMISFATVDSDPGPRLRNRPSAYAITRATSVSSLRSSSGRSFSPSARSSNSLEQQLISEFNERATFAGPTASPPPMNGLSLSPTSRHWQGMNEGSYSNSGYHTNGHPHLTLPPLSSLNQHQLRAPGPGSPYELGTSSHPSSPGLGPPSVINPMFQVMLNLNPILLYLRFLNLSLLQINSSFRL</sequence>
<feature type="compositionally biased region" description="Polar residues" evidence="1">
    <location>
        <begin position="479"/>
        <end position="502"/>
    </location>
</feature>
<feature type="compositionally biased region" description="Low complexity" evidence="1">
    <location>
        <begin position="506"/>
        <end position="517"/>
    </location>
</feature>
<feature type="compositionally biased region" description="Basic and acidic residues" evidence="1">
    <location>
        <begin position="365"/>
        <end position="389"/>
    </location>
</feature>
<reference evidence="2 3" key="1">
    <citation type="journal article" date="2016" name="Mol. Biol. Evol.">
        <title>Comparative Genomics of Early-Diverging Mushroom-Forming Fungi Provides Insights into the Origins of Lignocellulose Decay Capabilities.</title>
        <authorList>
            <person name="Nagy L.G."/>
            <person name="Riley R."/>
            <person name="Tritt A."/>
            <person name="Adam C."/>
            <person name="Daum C."/>
            <person name="Floudas D."/>
            <person name="Sun H."/>
            <person name="Yadav J.S."/>
            <person name="Pangilinan J."/>
            <person name="Larsson K.H."/>
            <person name="Matsuura K."/>
            <person name="Barry K."/>
            <person name="Labutti K."/>
            <person name="Kuo R."/>
            <person name="Ohm R.A."/>
            <person name="Bhattacharya S.S."/>
            <person name="Shirouzu T."/>
            <person name="Yoshinaga Y."/>
            <person name="Martin F.M."/>
            <person name="Grigoriev I.V."/>
            <person name="Hibbett D.S."/>
        </authorList>
    </citation>
    <scope>NUCLEOTIDE SEQUENCE [LARGE SCALE GENOMIC DNA]</scope>
    <source>
        <strain evidence="2 3">HHB9708</strain>
    </source>
</reference>
<dbReference type="STRING" id="1314777.A0A164U5W2"/>
<feature type="region of interest" description="Disordered" evidence="1">
    <location>
        <begin position="170"/>
        <end position="197"/>
    </location>
</feature>
<evidence type="ECO:0000313" key="2">
    <source>
        <dbReference type="EMBL" id="KZS92947.1"/>
    </source>
</evidence>
<dbReference type="EMBL" id="KV419408">
    <property type="protein sequence ID" value="KZS92947.1"/>
    <property type="molecule type" value="Genomic_DNA"/>
</dbReference>
<dbReference type="AlphaFoldDB" id="A0A164U5W2"/>
<gene>
    <name evidence="2" type="ORF">SISNIDRAFT_90212</name>
</gene>
<feature type="compositionally biased region" description="Low complexity" evidence="1">
    <location>
        <begin position="257"/>
        <end position="267"/>
    </location>
</feature>
<organism evidence="2 3">
    <name type="scientific">Sistotremastrum niveocremeum HHB9708</name>
    <dbReference type="NCBI Taxonomy" id="1314777"/>
    <lineage>
        <taxon>Eukaryota</taxon>
        <taxon>Fungi</taxon>
        <taxon>Dikarya</taxon>
        <taxon>Basidiomycota</taxon>
        <taxon>Agaricomycotina</taxon>
        <taxon>Agaricomycetes</taxon>
        <taxon>Sistotremastrales</taxon>
        <taxon>Sistotremastraceae</taxon>
        <taxon>Sertulicium</taxon>
        <taxon>Sertulicium niveocremeum</taxon>
    </lineage>
</organism>